<evidence type="ECO:0000259" key="6">
    <source>
        <dbReference type="Pfam" id="PF03755"/>
    </source>
</evidence>
<comment type="cofactor">
    <cofactor evidence="1">
        <name>a divalent metal cation</name>
        <dbReference type="ChEBI" id="CHEBI:60240"/>
    </cofactor>
</comment>
<evidence type="ECO:0000259" key="7">
    <source>
        <dbReference type="Pfam" id="PF08340"/>
    </source>
</evidence>
<dbReference type="PANTHER" id="PTHR30636:SF3">
    <property type="entry name" value="UPF0701 PROTEIN YICC"/>
    <property type="match status" value="1"/>
</dbReference>
<evidence type="ECO:0000256" key="2">
    <source>
        <dbReference type="ARBA" id="ARBA00022722"/>
    </source>
</evidence>
<proteinExistence type="inferred from homology"/>
<evidence type="ECO:0000256" key="4">
    <source>
        <dbReference type="ARBA" id="ARBA00022801"/>
    </source>
</evidence>
<dbReference type="GO" id="GO:0016787">
    <property type="term" value="F:hydrolase activity"/>
    <property type="evidence" value="ECO:0007669"/>
    <property type="project" value="UniProtKB-KW"/>
</dbReference>
<dbReference type="GO" id="GO:0004521">
    <property type="term" value="F:RNA endonuclease activity"/>
    <property type="evidence" value="ECO:0007669"/>
    <property type="project" value="InterPro"/>
</dbReference>
<keyword evidence="2" id="KW-0540">Nuclease</keyword>
<organism evidence="8 9">
    <name type="scientific">Rhodospira trueperi</name>
    <dbReference type="NCBI Taxonomy" id="69960"/>
    <lineage>
        <taxon>Bacteria</taxon>
        <taxon>Pseudomonadati</taxon>
        <taxon>Pseudomonadota</taxon>
        <taxon>Alphaproteobacteria</taxon>
        <taxon>Rhodospirillales</taxon>
        <taxon>Rhodospirillaceae</taxon>
        <taxon>Rhodospira</taxon>
    </lineage>
</organism>
<sequence length="307" mass="32768">MSIASMTGFARAQGYIEGPLGGTWTWELRAVNGRGLDLRVRLPQGCDSLDGPARAMAGRVLTRGNVTLGLALEASREASAPTVNREYLDMLASMASDMTAHWPGLAPARIDGLLALRGVLETGDRAPVGPDAEALRAERDAVLLRGLEEALAGLVAARAAEGARLDPVLRSLLTRIDDLRGQAASLASAQPEALRARLRGQVEALLEAWPSQPGAAFEERLVQEAAVLATKADVREELDRLAVHVRAAHDLLDGAGAAGRRLDFLCQEFNREANTLCSKAADTDMTAIGLELKATIDQLREQVQNIE</sequence>
<evidence type="ECO:0000256" key="3">
    <source>
        <dbReference type="ARBA" id="ARBA00022759"/>
    </source>
</evidence>
<comment type="similarity">
    <text evidence="5">Belongs to the YicC/YloC family.</text>
</comment>
<dbReference type="EMBL" id="FNAP01000005">
    <property type="protein sequence ID" value="SDE32653.1"/>
    <property type="molecule type" value="Genomic_DNA"/>
</dbReference>
<dbReference type="STRING" id="69960.SAMN05421720_105244"/>
<name>A0A1G7C059_9PROT</name>
<evidence type="ECO:0000256" key="5">
    <source>
        <dbReference type="ARBA" id="ARBA00035648"/>
    </source>
</evidence>
<reference evidence="8 9" key="1">
    <citation type="submission" date="2016-10" db="EMBL/GenBank/DDBJ databases">
        <authorList>
            <person name="de Groot N.N."/>
        </authorList>
    </citation>
    <scope>NUCLEOTIDE SEQUENCE [LARGE SCALE GENOMIC DNA]</scope>
    <source>
        <strain evidence="8 9">ATCC 700224</strain>
    </source>
</reference>
<gene>
    <name evidence="8" type="ORF">SAMN05421720_105244</name>
</gene>
<keyword evidence="4" id="KW-0378">Hydrolase</keyword>
<accession>A0A1G7C059</accession>
<feature type="domain" description="Endoribonuclease YicC-like C-terminal" evidence="7">
    <location>
        <begin position="187"/>
        <end position="307"/>
    </location>
</feature>
<feature type="domain" description="Endoribonuclease YicC-like N-terminal" evidence="6">
    <location>
        <begin position="3"/>
        <end position="165"/>
    </location>
</feature>
<dbReference type="Proteomes" id="UP000199412">
    <property type="component" value="Unassembled WGS sequence"/>
</dbReference>
<evidence type="ECO:0000313" key="8">
    <source>
        <dbReference type="EMBL" id="SDE32653.1"/>
    </source>
</evidence>
<dbReference type="Pfam" id="PF03755">
    <property type="entry name" value="YicC-like_N"/>
    <property type="match status" value="1"/>
</dbReference>
<evidence type="ECO:0000256" key="1">
    <source>
        <dbReference type="ARBA" id="ARBA00001968"/>
    </source>
</evidence>
<protein>
    <submittedName>
        <fullName evidence="8">TIGR00255 family protein</fullName>
    </submittedName>
</protein>
<evidence type="ECO:0000313" key="9">
    <source>
        <dbReference type="Proteomes" id="UP000199412"/>
    </source>
</evidence>
<dbReference type="RefSeq" id="WP_245699154.1">
    <property type="nucleotide sequence ID" value="NZ_FNAP01000005.1"/>
</dbReference>
<dbReference type="InterPro" id="IPR005229">
    <property type="entry name" value="YicC/YloC-like"/>
</dbReference>
<dbReference type="InterPro" id="IPR013527">
    <property type="entry name" value="YicC-like_N"/>
</dbReference>
<keyword evidence="9" id="KW-1185">Reference proteome</keyword>
<dbReference type="PANTHER" id="PTHR30636">
    <property type="entry name" value="UPF0701 PROTEIN YICC"/>
    <property type="match status" value="1"/>
</dbReference>
<dbReference type="Pfam" id="PF08340">
    <property type="entry name" value="YicC-like_C"/>
    <property type="match status" value="1"/>
</dbReference>
<dbReference type="AlphaFoldDB" id="A0A1G7C059"/>
<keyword evidence="3" id="KW-0255">Endonuclease</keyword>
<dbReference type="NCBIfam" id="TIGR00255">
    <property type="entry name" value="YicC/YloC family endoribonuclease"/>
    <property type="match status" value="1"/>
</dbReference>
<dbReference type="InterPro" id="IPR013551">
    <property type="entry name" value="YicC-like_C"/>
</dbReference>